<accession>A0AA35S7M0</accession>
<dbReference type="Proteomes" id="UP001174909">
    <property type="component" value="Unassembled WGS sequence"/>
</dbReference>
<organism evidence="2 3">
    <name type="scientific">Geodia barretti</name>
    <name type="common">Barrett's horny sponge</name>
    <dbReference type="NCBI Taxonomy" id="519541"/>
    <lineage>
        <taxon>Eukaryota</taxon>
        <taxon>Metazoa</taxon>
        <taxon>Porifera</taxon>
        <taxon>Demospongiae</taxon>
        <taxon>Heteroscleromorpha</taxon>
        <taxon>Tetractinellida</taxon>
        <taxon>Astrophorina</taxon>
        <taxon>Geodiidae</taxon>
        <taxon>Geodia</taxon>
    </lineage>
</organism>
<keyword evidence="3" id="KW-1185">Reference proteome</keyword>
<evidence type="ECO:0000313" key="2">
    <source>
        <dbReference type="EMBL" id="CAI8024007.1"/>
    </source>
</evidence>
<dbReference type="AlphaFoldDB" id="A0AA35S7M0"/>
<protein>
    <submittedName>
        <fullName evidence="2">Uncharacterized protein</fullName>
    </submittedName>
</protein>
<evidence type="ECO:0000313" key="3">
    <source>
        <dbReference type="Proteomes" id="UP001174909"/>
    </source>
</evidence>
<proteinExistence type="predicted"/>
<evidence type="ECO:0000256" key="1">
    <source>
        <dbReference type="SAM" id="MobiDB-lite"/>
    </source>
</evidence>
<feature type="region of interest" description="Disordered" evidence="1">
    <location>
        <begin position="80"/>
        <end position="137"/>
    </location>
</feature>
<sequence>MEWEESWNTMEPFSVTVVPTDSDLFQDMQPVLTKTRKVYVGGEVADEKRPDKRKFAVEAEFIGQETSELGEWADEEVVEGGGWEGEAGREEVTSLQVMAQQRREEREKRKKLQEALRFSQRRQQHQPSLGVRLSDSS</sequence>
<name>A0AA35S7M0_GEOBA</name>
<comment type="caution">
    <text evidence="2">The sequence shown here is derived from an EMBL/GenBank/DDBJ whole genome shotgun (WGS) entry which is preliminary data.</text>
</comment>
<gene>
    <name evidence="2" type="ORF">GBAR_LOCUS13988</name>
</gene>
<reference evidence="2" key="1">
    <citation type="submission" date="2023-03" db="EMBL/GenBank/DDBJ databases">
        <authorList>
            <person name="Steffen K."/>
            <person name="Cardenas P."/>
        </authorList>
    </citation>
    <scope>NUCLEOTIDE SEQUENCE</scope>
</reference>
<dbReference type="EMBL" id="CASHTH010002049">
    <property type="protein sequence ID" value="CAI8024007.1"/>
    <property type="molecule type" value="Genomic_DNA"/>
</dbReference>